<evidence type="ECO:0000313" key="1">
    <source>
        <dbReference type="EMBL" id="MCI2285435.1"/>
    </source>
</evidence>
<gene>
    <name evidence="1" type="ORF">L3081_21150</name>
</gene>
<protein>
    <recommendedName>
        <fullName evidence="3">Carboxypeptidase regulatory-like domain-containing protein</fullName>
    </recommendedName>
</protein>
<evidence type="ECO:0008006" key="3">
    <source>
        <dbReference type="Google" id="ProtNLM"/>
    </source>
</evidence>
<keyword evidence="2" id="KW-1185">Reference proteome</keyword>
<dbReference type="Proteomes" id="UP001139646">
    <property type="component" value="Unassembled WGS sequence"/>
</dbReference>
<evidence type="ECO:0000313" key="2">
    <source>
        <dbReference type="Proteomes" id="UP001139646"/>
    </source>
</evidence>
<sequence>MGLLSDILAKTKKAFSSKKVAQSTEECPLKKTGVLVTVVKQENNQTIADATVDISGKSPFTKKSDPDGVALFKPVEPDDYKIDITLPAAIKDDYDIVETQSQSVPLGSCPIHIVFVKKRAKLKVKVFEQTDTTQFIGNATVSIEGTETYPSQQTAETDGIADFGKVKADTYKITVTLSSEDAKIYSEPKAQTITLQPADEITQDIEIKKKRVALKLVLTSWDFATGTDIPKAGLTWEMKQPVAKSGITQADGIIDVEVPDGTTAADLEVEWRSVTPKVTQAVSSPVVVDDYPQKVQHAQWEDEYTDKVIPDSADDIANWSFTVVPHASIDNDGGAIKRLHNLGFDSNAISTAVRAYQYSYLKNATGSGVIADIKPDIIKRHDNP</sequence>
<reference evidence="1" key="1">
    <citation type="submission" date="2022-01" db="EMBL/GenBank/DDBJ databases">
        <title>Colwellia maritima, isolated from seawater.</title>
        <authorList>
            <person name="Kristyanto S."/>
            <person name="Jung J."/>
            <person name="Jeon C.O."/>
        </authorList>
    </citation>
    <scope>NUCLEOTIDE SEQUENCE</scope>
    <source>
        <strain evidence="1">MSW7</strain>
    </source>
</reference>
<accession>A0ABS9X5S1</accession>
<proteinExistence type="predicted"/>
<dbReference type="RefSeq" id="WP_242288318.1">
    <property type="nucleotide sequence ID" value="NZ_JAKKSL010000005.1"/>
</dbReference>
<organism evidence="1 2">
    <name type="scientific">Colwellia maritima</name>
    <dbReference type="NCBI Taxonomy" id="2912588"/>
    <lineage>
        <taxon>Bacteria</taxon>
        <taxon>Pseudomonadati</taxon>
        <taxon>Pseudomonadota</taxon>
        <taxon>Gammaproteobacteria</taxon>
        <taxon>Alteromonadales</taxon>
        <taxon>Colwelliaceae</taxon>
        <taxon>Colwellia</taxon>
    </lineage>
</organism>
<dbReference type="Gene3D" id="2.60.40.10">
    <property type="entry name" value="Immunoglobulins"/>
    <property type="match status" value="1"/>
</dbReference>
<name>A0ABS9X5S1_9GAMM</name>
<dbReference type="EMBL" id="JAKKSL010000005">
    <property type="protein sequence ID" value="MCI2285435.1"/>
    <property type="molecule type" value="Genomic_DNA"/>
</dbReference>
<comment type="caution">
    <text evidence="1">The sequence shown here is derived from an EMBL/GenBank/DDBJ whole genome shotgun (WGS) entry which is preliminary data.</text>
</comment>
<dbReference type="InterPro" id="IPR013783">
    <property type="entry name" value="Ig-like_fold"/>
</dbReference>